<evidence type="ECO:0000256" key="4">
    <source>
        <dbReference type="SAM" id="MobiDB-lite"/>
    </source>
</evidence>
<feature type="region of interest" description="Disordered" evidence="4">
    <location>
        <begin position="72"/>
        <end position="91"/>
    </location>
</feature>
<dbReference type="GO" id="GO:0006353">
    <property type="term" value="P:DNA-templated transcription termination"/>
    <property type="evidence" value="ECO:0007669"/>
    <property type="project" value="UniProtKB-KW"/>
</dbReference>
<dbReference type="GO" id="GO:0003676">
    <property type="term" value="F:nucleic acid binding"/>
    <property type="evidence" value="ECO:0007669"/>
    <property type="project" value="InterPro"/>
</dbReference>
<evidence type="ECO:0000256" key="2">
    <source>
        <dbReference type="ARBA" id="ARBA00022472"/>
    </source>
</evidence>
<dbReference type="Gene3D" id="1.25.70.10">
    <property type="entry name" value="Transcription termination factor 3, mitochondrial"/>
    <property type="match status" value="4"/>
</dbReference>
<comment type="similarity">
    <text evidence="1">Belongs to the mTERF family.</text>
</comment>
<dbReference type="FunFam" id="1.25.70.10:FF:000001">
    <property type="entry name" value="Mitochondrial transcription termination factor-like"/>
    <property type="match status" value="3"/>
</dbReference>
<comment type="caution">
    <text evidence="5">The sequence shown here is derived from an EMBL/GenBank/DDBJ whole genome shotgun (WGS) entry which is preliminary data.</text>
</comment>
<reference evidence="5 6" key="1">
    <citation type="submission" date="2018-10" db="EMBL/GenBank/DDBJ databases">
        <title>A high-quality apple genome assembly.</title>
        <authorList>
            <person name="Hu J."/>
        </authorList>
    </citation>
    <scope>NUCLEOTIDE SEQUENCE [LARGE SCALE GENOMIC DNA]</scope>
    <source>
        <strain evidence="6">cv. HFTH1</strain>
        <tissue evidence="5">Young leaf</tissue>
    </source>
</reference>
<evidence type="ECO:0000313" key="6">
    <source>
        <dbReference type="Proteomes" id="UP000290289"/>
    </source>
</evidence>
<gene>
    <name evidence="5" type="ORF">DVH24_015878</name>
</gene>
<dbReference type="STRING" id="3750.A0A498JKE9"/>
<name>A0A498JKE9_MALDO</name>
<accession>A0A498JKE9</accession>
<dbReference type="EMBL" id="RDQH01000333">
    <property type="protein sequence ID" value="RXH93811.1"/>
    <property type="molecule type" value="Genomic_DNA"/>
</dbReference>
<dbReference type="AlphaFoldDB" id="A0A498JKE9"/>
<protein>
    <submittedName>
        <fullName evidence="5">Uncharacterized protein</fullName>
    </submittedName>
</protein>
<sequence length="1201" mass="135729">MAALFNLKAGRLGYSLFSKITRFVVGDVKPSHFTLQNEILCKRFTSEISENHHDFTVNYLINSCGLSPQGAISGHLQPNGPEGQKTENSPKIVSSRVLGQRALESRRAPRNRRGLAACSQLASPRLAIFFNMASASRRVKLRSPERADSVMSLLINHEVSVTQISKIVRSWPGVLNYNPEKTLLPKLEFFVSFGVSREYLAKTLAYETHLLVTSLEKRILPTCQFLRNLLSEKNFVNGGLRIFSEGHSKNVAPNIELLREFGMPQSCISLLLAYFPRYLTLKPENFAKVVDEVKQMGFDMEKSRSIAAIKALSSGNSKSIWSRNCEAYKRWGWSEDDVLSTFKRFSPCMNKSEKKIMQVMDFLVSKMGWPQRSIVKCPTIVSFSLEKRIIPSFVVEMIDKGNRKCEFVLSDEPYRESLLAEAARLGYSLFPKTKRFVVGVGDLKPSDFDFSLQSLILCRHFVSEISQTDHDFTVNYLINSCGLSPEGAISASKRVKLRSPERADSVLSFLRSHGFSATQISKLIRSRPQLLVGYPEKTLLPKLEFFMSIGISREELAKTFASVPALLDVSLQKRIKPTCLFLGNLLSGKNFVAFLKNGSRIFLEGHSKNLTPNIGILRELGMPQSCISLLLAHFPSCLIRNPENFGKVVDEVKQMGFNPEKSTSVMAIKALCSKSIWNHNCESYKRWGWSEDDVLSAFKRFPHCMTKSEKKIMQVMEFLVNKMGWPARVIAKYPAIVSLSLEERIIPRCSVVKVLMLKGLIKEIENVSLYSVMLPADKFFLAKFVTGYIDEVPQLLSVYQGKVKVEDALALRLGYSQSSSSSRVASTFKRFVSGDPKPSHFPLQHQLLLCRHFTSETSENHNDFTVNYLISSCGLSPEDAISASKRVKLRSPERPDYVLSFLRNHGFSATQISKMVRSFPRLFQLHPERTILPKLEFFTSLGVSKEDVAKTVAYQPKLLTASLNNRILPTYDFLRSLISKKNVASVFKHGSRIFKEGHSKNVAPNIEILRESGMPYSCISLLLAHHPKALMVKPEEIGKVVDEVKQMGFNLQKSTSVPAIKALCGSRFACNRNRQVYKRWGWSEDDLVSAFRRHPICMIVSEKKLMLAMEFLVNKMGWPSVMIAKSPEVMCYSLEKRFIPRCLVVKVLLLKGLIKGIENVSLSSVVVPVEKLFLERYVARYIDQVPQLLSVYRGKVEVRDV</sequence>
<dbReference type="Proteomes" id="UP000290289">
    <property type="component" value="Chromosome 7"/>
</dbReference>
<dbReference type="SMART" id="SM00733">
    <property type="entry name" value="Mterf"/>
    <property type="match status" value="17"/>
</dbReference>
<evidence type="ECO:0000256" key="3">
    <source>
        <dbReference type="ARBA" id="ARBA00022946"/>
    </source>
</evidence>
<dbReference type="InterPro" id="IPR003690">
    <property type="entry name" value="MTERF"/>
</dbReference>
<keyword evidence="2" id="KW-0804">Transcription</keyword>
<dbReference type="InterPro" id="IPR038538">
    <property type="entry name" value="MTERF_sf"/>
</dbReference>
<proteinExistence type="inferred from homology"/>
<keyword evidence="2" id="KW-0806">Transcription termination</keyword>
<keyword evidence="3" id="KW-0809">Transit peptide</keyword>
<dbReference type="Pfam" id="PF02536">
    <property type="entry name" value="mTERF"/>
    <property type="match status" value="6"/>
</dbReference>
<organism evidence="5 6">
    <name type="scientific">Malus domestica</name>
    <name type="common">Apple</name>
    <name type="synonym">Pyrus malus</name>
    <dbReference type="NCBI Taxonomy" id="3750"/>
    <lineage>
        <taxon>Eukaryota</taxon>
        <taxon>Viridiplantae</taxon>
        <taxon>Streptophyta</taxon>
        <taxon>Embryophyta</taxon>
        <taxon>Tracheophyta</taxon>
        <taxon>Spermatophyta</taxon>
        <taxon>Magnoliopsida</taxon>
        <taxon>eudicotyledons</taxon>
        <taxon>Gunneridae</taxon>
        <taxon>Pentapetalae</taxon>
        <taxon>rosids</taxon>
        <taxon>fabids</taxon>
        <taxon>Rosales</taxon>
        <taxon>Rosaceae</taxon>
        <taxon>Amygdaloideae</taxon>
        <taxon>Maleae</taxon>
        <taxon>Malus</taxon>
    </lineage>
</organism>
<evidence type="ECO:0000313" key="5">
    <source>
        <dbReference type="EMBL" id="RXH93811.1"/>
    </source>
</evidence>
<evidence type="ECO:0000256" key="1">
    <source>
        <dbReference type="ARBA" id="ARBA00007692"/>
    </source>
</evidence>
<keyword evidence="2" id="KW-0805">Transcription regulation</keyword>
<keyword evidence="6" id="KW-1185">Reference proteome</keyword>
<dbReference type="PANTHER" id="PTHR13068">
    <property type="entry name" value="CGI-12 PROTEIN-RELATED"/>
    <property type="match status" value="1"/>
</dbReference>
<dbReference type="PANTHER" id="PTHR13068:SF133">
    <property type="entry name" value="MITOCHONDRIAL TRANSCRIPTION TERMINATION FACTOR FAMILY PROTEIN"/>
    <property type="match status" value="1"/>
</dbReference>